<protein>
    <recommendedName>
        <fullName evidence="2">Carboxypeptidase regulatory-like domain-containing protein</fullName>
    </recommendedName>
</protein>
<gene>
    <name evidence="1" type="ORF">S03H2_13264</name>
</gene>
<name>X1FUC2_9ZZZZ</name>
<evidence type="ECO:0000313" key="1">
    <source>
        <dbReference type="EMBL" id="GAH36130.1"/>
    </source>
</evidence>
<proteinExistence type="predicted"/>
<sequence length="116" mass="12276">MKPCYFLVLLLVLTSSFAVAVAQMSDVAGIAGTVYVDGVPSDDLSVLVTDIDIGGSATATTMSGGRYALGLETSDGDTVRIDVRYNGIIFSNTTKIDHSITTQWLNLSIETDEPPN</sequence>
<dbReference type="EMBL" id="BARU01006731">
    <property type="protein sequence ID" value="GAH36130.1"/>
    <property type="molecule type" value="Genomic_DNA"/>
</dbReference>
<evidence type="ECO:0008006" key="2">
    <source>
        <dbReference type="Google" id="ProtNLM"/>
    </source>
</evidence>
<organism evidence="1">
    <name type="scientific">marine sediment metagenome</name>
    <dbReference type="NCBI Taxonomy" id="412755"/>
    <lineage>
        <taxon>unclassified sequences</taxon>
        <taxon>metagenomes</taxon>
        <taxon>ecological metagenomes</taxon>
    </lineage>
</organism>
<reference evidence="1" key="1">
    <citation type="journal article" date="2014" name="Front. Microbiol.">
        <title>High frequency of phylogenetically diverse reductive dehalogenase-homologous genes in deep subseafloor sedimentary metagenomes.</title>
        <authorList>
            <person name="Kawai M."/>
            <person name="Futagami T."/>
            <person name="Toyoda A."/>
            <person name="Takaki Y."/>
            <person name="Nishi S."/>
            <person name="Hori S."/>
            <person name="Arai W."/>
            <person name="Tsubouchi T."/>
            <person name="Morono Y."/>
            <person name="Uchiyama I."/>
            <person name="Ito T."/>
            <person name="Fujiyama A."/>
            <person name="Inagaki F."/>
            <person name="Takami H."/>
        </authorList>
    </citation>
    <scope>NUCLEOTIDE SEQUENCE</scope>
    <source>
        <strain evidence="1">Expedition CK06-06</strain>
    </source>
</reference>
<dbReference type="AlphaFoldDB" id="X1FUC2"/>
<comment type="caution">
    <text evidence="1">The sequence shown here is derived from an EMBL/GenBank/DDBJ whole genome shotgun (WGS) entry which is preliminary data.</text>
</comment>
<accession>X1FUC2</accession>
<feature type="non-terminal residue" evidence="1">
    <location>
        <position position="116"/>
    </location>
</feature>